<gene>
    <name evidence="3" type="ORF">POL25_06650</name>
</gene>
<name>A0ABT5DTU7_9BACT</name>
<evidence type="ECO:0000313" key="3">
    <source>
        <dbReference type="EMBL" id="MDC0716563.1"/>
    </source>
</evidence>
<comment type="caution">
    <text evidence="3">The sequence shown here is derived from an EMBL/GenBank/DDBJ whole genome shotgun (WGS) entry which is preliminary data.</text>
</comment>
<evidence type="ECO:0000313" key="4">
    <source>
        <dbReference type="Proteomes" id="UP001221686"/>
    </source>
</evidence>
<feature type="compositionally biased region" description="Low complexity" evidence="1">
    <location>
        <begin position="23"/>
        <end position="74"/>
    </location>
</feature>
<accession>A0ABT5DTU7</accession>
<feature type="signal peptide" evidence="2">
    <location>
        <begin position="1"/>
        <end position="21"/>
    </location>
</feature>
<evidence type="ECO:0000256" key="1">
    <source>
        <dbReference type="SAM" id="MobiDB-lite"/>
    </source>
</evidence>
<dbReference type="RefSeq" id="WP_272085055.1">
    <property type="nucleotide sequence ID" value="NZ_JAQNDL010000001.1"/>
</dbReference>
<reference evidence="3 4" key="1">
    <citation type="submission" date="2022-11" db="EMBL/GenBank/DDBJ databases">
        <title>Minimal conservation of predation-associated metabolite biosynthetic gene clusters underscores biosynthetic potential of Myxococcota including descriptions for ten novel species: Archangium lansinium sp. nov., Myxococcus landrumus sp. nov., Nannocystis bai.</title>
        <authorList>
            <person name="Ahearne A."/>
            <person name="Stevens C."/>
            <person name="Dowd S."/>
        </authorList>
    </citation>
    <scope>NUCLEOTIDE SEQUENCE [LARGE SCALE GENOMIC DNA]</scope>
    <source>
        <strain evidence="3 4">BB15-2</strain>
    </source>
</reference>
<sequence length="246" mass="25624">MLRFDLTSLTFVILFLTGACAPTSGESTGSTTESGTDATGATTDATTDEPSNPTGGQVTGEDTTTTEGGDPHTTSATEGEDTDGETTETPNPVTPEQEAACEAGCQKEAMCIGEPDASECVLGCIEEFQYIEEECASPYLNFVQCIAELSCADLEGDIEDTACGDELAALESCSGPACVIMMEETTEDSCGFGRSCPEQPTQSISCEGDTCRCFLEETEVAQCAADGVCMDGDAIFDKMASCCPFE</sequence>
<feature type="region of interest" description="Disordered" evidence="1">
    <location>
        <begin position="20"/>
        <end position="95"/>
    </location>
</feature>
<dbReference type="EMBL" id="JAQNDL010000001">
    <property type="protein sequence ID" value="MDC0716563.1"/>
    <property type="molecule type" value="Genomic_DNA"/>
</dbReference>
<protein>
    <submittedName>
        <fullName evidence="3">Uncharacterized protein</fullName>
    </submittedName>
</protein>
<evidence type="ECO:0000256" key="2">
    <source>
        <dbReference type="SAM" id="SignalP"/>
    </source>
</evidence>
<dbReference type="Proteomes" id="UP001221686">
    <property type="component" value="Unassembled WGS sequence"/>
</dbReference>
<keyword evidence="4" id="KW-1185">Reference proteome</keyword>
<dbReference type="PROSITE" id="PS51257">
    <property type="entry name" value="PROKAR_LIPOPROTEIN"/>
    <property type="match status" value="1"/>
</dbReference>
<proteinExistence type="predicted"/>
<organism evidence="3 4">
    <name type="scientific">Nannocystis bainbridge</name>
    <dbReference type="NCBI Taxonomy" id="2995303"/>
    <lineage>
        <taxon>Bacteria</taxon>
        <taxon>Pseudomonadati</taxon>
        <taxon>Myxococcota</taxon>
        <taxon>Polyangia</taxon>
        <taxon>Nannocystales</taxon>
        <taxon>Nannocystaceae</taxon>
        <taxon>Nannocystis</taxon>
    </lineage>
</organism>
<keyword evidence="2" id="KW-0732">Signal</keyword>
<feature type="chain" id="PRO_5045721995" evidence="2">
    <location>
        <begin position="22"/>
        <end position="246"/>
    </location>
</feature>